<dbReference type="EMBL" id="KN824317">
    <property type="protein sequence ID" value="KIM25062.1"/>
    <property type="molecule type" value="Genomic_DNA"/>
</dbReference>
<dbReference type="HOGENOM" id="CLU_3015669_0_0_1"/>
<gene>
    <name evidence="1" type="ORF">M408DRAFT_331376</name>
</gene>
<name>A0A0C2X701_SERVB</name>
<evidence type="ECO:0000313" key="1">
    <source>
        <dbReference type="EMBL" id="KIM25062.1"/>
    </source>
</evidence>
<dbReference type="AlphaFoldDB" id="A0A0C2X701"/>
<keyword evidence="2" id="KW-1185">Reference proteome</keyword>
<dbReference type="Proteomes" id="UP000054097">
    <property type="component" value="Unassembled WGS sequence"/>
</dbReference>
<sequence length="56" mass="6342">MFRYTLGSPATVSSQARPSIVRRDYCSFLPFSVFYCHDPGAQLKPMSGYDTITVFE</sequence>
<evidence type="ECO:0000313" key="2">
    <source>
        <dbReference type="Proteomes" id="UP000054097"/>
    </source>
</evidence>
<organism evidence="1 2">
    <name type="scientific">Serendipita vermifera MAFF 305830</name>
    <dbReference type="NCBI Taxonomy" id="933852"/>
    <lineage>
        <taxon>Eukaryota</taxon>
        <taxon>Fungi</taxon>
        <taxon>Dikarya</taxon>
        <taxon>Basidiomycota</taxon>
        <taxon>Agaricomycotina</taxon>
        <taxon>Agaricomycetes</taxon>
        <taxon>Sebacinales</taxon>
        <taxon>Serendipitaceae</taxon>
        <taxon>Serendipita</taxon>
    </lineage>
</organism>
<protein>
    <submittedName>
        <fullName evidence="1">Uncharacterized protein</fullName>
    </submittedName>
</protein>
<reference evidence="2" key="2">
    <citation type="submission" date="2015-01" db="EMBL/GenBank/DDBJ databases">
        <title>Evolutionary Origins and Diversification of the Mycorrhizal Mutualists.</title>
        <authorList>
            <consortium name="DOE Joint Genome Institute"/>
            <consortium name="Mycorrhizal Genomics Consortium"/>
            <person name="Kohler A."/>
            <person name="Kuo A."/>
            <person name="Nagy L.G."/>
            <person name="Floudas D."/>
            <person name="Copeland A."/>
            <person name="Barry K.W."/>
            <person name="Cichocki N."/>
            <person name="Veneault-Fourrey C."/>
            <person name="LaButti K."/>
            <person name="Lindquist E.A."/>
            <person name="Lipzen A."/>
            <person name="Lundell T."/>
            <person name="Morin E."/>
            <person name="Murat C."/>
            <person name="Riley R."/>
            <person name="Ohm R."/>
            <person name="Sun H."/>
            <person name="Tunlid A."/>
            <person name="Henrissat B."/>
            <person name="Grigoriev I.V."/>
            <person name="Hibbett D.S."/>
            <person name="Martin F."/>
        </authorList>
    </citation>
    <scope>NUCLEOTIDE SEQUENCE [LARGE SCALE GENOMIC DNA]</scope>
    <source>
        <strain evidence="2">MAFF 305830</strain>
    </source>
</reference>
<accession>A0A0C2X701</accession>
<reference evidence="1 2" key="1">
    <citation type="submission" date="2014-04" db="EMBL/GenBank/DDBJ databases">
        <authorList>
            <consortium name="DOE Joint Genome Institute"/>
            <person name="Kuo A."/>
            <person name="Zuccaro A."/>
            <person name="Kohler A."/>
            <person name="Nagy L.G."/>
            <person name="Floudas D."/>
            <person name="Copeland A."/>
            <person name="Barry K.W."/>
            <person name="Cichocki N."/>
            <person name="Veneault-Fourrey C."/>
            <person name="LaButti K."/>
            <person name="Lindquist E.A."/>
            <person name="Lipzen A."/>
            <person name="Lundell T."/>
            <person name="Morin E."/>
            <person name="Murat C."/>
            <person name="Sun H."/>
            <person name="Tunlid A."/>
            <person name="Henrissat B."/>
            <person name="Grigoriev I.V."/>
            <person name="Hibbett D.S."/>
            <person name="Martin F."/>
            <person name="Nordberg H.P."/>
            <person name="Cantor M.N."/>
            <person name="Hua S.X."/>
        </authorList>
    </citation>
    <scope>NUCLEOTIDE SEQUENCE [LARGE SCALE GENOMIC DNA]</scope>
    <source>
        <strain evidence="1 2">MAFF 305830</strain>
    </source>
</reference>
<proteinExistence type="predicted"/>